<dbReference type="SUPFAM" id="SSF55068">
    <property type="entry name" value="Peptide methionine sulfoxide reductase"/>
    <property type="match status" value="1"/>
</dbReference>
<comment type="catalytic activity">
    <reaction evidence="6">
        <text>[thioredoxin]-disulfide + L-methionine + H2O = L-methionine (S)-S-oxide + [thioredoxin]-dithiol</text>
        <dbReference type="Rhea" id="RHEA:19993"/>
        <dbReference type="Rhea" id="RHEA-COMP:10698"/>
        <dbReference type="Rhea" id="RHEA-COMP:10700"/>
        <dbReference type="ChEBI" id="CHEBI:15377"/>
        <dbReference type="ChEBI" id="CHEBI:29950"/>
        <dbReference type="ChEBI" id="CHEBI:50058"/>
        <dbReference type="ChEBI" id="CHEBI:57844"/>
        <dbReference type="ChEBI" id="CHEBI:58772"/>
        <dbReference type="EC" id="1.8.4.11"/>
    </reaction>
</comment>
<dbReference type="Proteomes" id="UP000256690">
    <property type="component" value="Unassembled WGS sequence"/>
</dbReference>
<dbReference type="FunFam" id="3.30.1060.10:FF:000006">
    <property type="entry name" value="Peptide methionine sulfoxide reductase"/>
    <property type="match status" value="1"/>
</dbReference>
<evidence type="ECO:0000256" key="6">
    <source>
        <dbReference type="ARBA" id="ARBA00048782"/>
    </source>
</evidence>
<evidence type="ECO:0000256" key="4">
    <source>
        <dbReference type="ARBA" id="ARBA00030643"/>
    </source>
</evidence>
<dbReference type="InterPro" id="IPR036509">
    <property type="entry name" value="Met_Sox_Rdtase_MsrA_sf"/>
</dbReference>
<dbReference type="OrthoDB" id="77405at2759"/>
<protein>
    <recommendedName>
        <fullName evidence="2">peptide-methionine (S)-S-oxide reductase</fullName>
        <ecNumber evidence="2">1.8.4.11</ecNumber>
    </recommendedName>
    <alternativeName>
        <fullName evidence="4">Peptide-methionine (S)-S-oxide reductase</fullName>
    </alternativeName>
</protein>
<reference evidence="8 9" key="1">
    <citation type="journal article" date="2018" name="IMA Fungus">
        <title>IMA Genome-F 9: Draft genome sequence of Annulohypoxylon stygium, Aspergillus mulundensis, Berkeleyomyces basicola (syn. Thielaviopsis basicola), Ceratocystis smalleyi, two Cercospora beticola strains, Coleophoma cylindrospora, Fusarium fracticaudum, Phialophora cf. hyalina, and Morchella septimelata.</title>
        <authorList>
            <person name="Wingfield B.D."/>
            <person name="Bills G.F."/>
            <person name="Dong Y."/>
            <person name="Huang W."/>
            <person name="Nel W.J."/>
            <person name="Swalarsk-Parry B.S."/>
            <person name="Vaghefi N."/>
            <person name="Wilken P.M."/>
            <person name="An Z."/>
            <person name="de Beer Z.W."/>
            <person name="De Vos L."/>
            <person name="Chen L."/>
            <person name="Duong T.A."/>
            <person name="Gao Y."/>
            <person name="Hammerbacher A."/>
            <person name="Kikkert J.R."/>
            <person name="Li Y."/>
            <person name="Li H."/>
            <person name="Li K."/>
            <person name="Li Q."/>
            <person name="Liu X."/>
            <person name="Ma X."/>
            <person name="Naidoo K."/>
            <person name="Pethybridge S.J."/>
            <person name="Sun J."/>
            <person name="Steenkamp E.T."/>
            <person name="van der Nest M.A."/>
            <person name="van Wyk S."/>
            <person name="Wingfield M.J."/>
            <person name="Xiong C."/>
            <person name="Yue Q."/>
            <person name="Zhang X."/>
        </authorList>
    </citation>
    <scope>NUCLEOTIDE SEQUENCE [LARGE SCALE GENOMIC DNA]</scope>
    <source>
        <strain evidence="8 9">DSM 5745</strain>
    </source>
</reference>
<evidence type="ECO:0000256" key="5">
    <source>
        <dbReference type="ARBA" id="ARBA00047806"/>
    </source>
</evidence>
<accession>A0A3D8Q807</accession>
<keyword evidence="9" id="KW-1185">Reference proteome</keyword>
<dbReference type="InterPro" id="IPR002569">
    <property type="entry name" value="Met_Sox_Rdtase_MsrA_dom"/>
</dbReference>
<dbReference type="Gene3D" id="3.30.1060.10">
    <property type="entry name" value="Peptide methionine sulphoxide reductase MsrA"/>
    <property type="match status" value="1"/>
</dbReference>
<proteinExistence type="inferred from homology"/>
<dbReference type="GO" id="GO:0034599">
    <property type="term" value="P:cellular response to oxidative stress"/>
    <property type="evidence" value="ECO:0007669"/>
    <property type="project" value="UniProtKB-ARBA"/>
</dbReference>
<evidence type="ECO:0000259" key="7">
    <source>
        <dbReference type="Pfam" id="PF01625"/>
    </source>
</evidence>
<dbReference type="PANTHER" id="PTHR43774">
    <property type="entry name" value="PEPTIDE METHIONINE SULFOXIDE REDUCTASE"/>
    <property type="match status" value="1"/>
</dbReference>
<name>A0A3D8Q807_9EURO</name>
<dbReference type="GeneID" id="38121829"/>
<dbReference type="PANTHER" id="PTHR43774:SF1">
    <property type="entry name" value="PEPTIDE METHIONINE SULFOXIDE REDUCTASE MSRA 2"/>
    <property type="match status" value="1"/>
</dbReference>
<dbReference type="Pfam" id="PF01625">
    <property type="entry name" value="PMSR"/>
    <property type="match status" value="1"/>
</dbReference>
<feature type="domain" description="Peptide methionine sulphoxide reductase MsrA" evidence="7">
    <location>
        <begin position="8"/>
        <end position="163"/>
    </location>
</feature>
<dbReference type="HAMAP" id="MF_01401">
    <property type="entry name" value="MsrA"/>
    <property type="match status" value="1"/>
</dbReference>
<dbReference type="GO" id="GO:0008113">
    <property type="term" value="F:peptide-methionine (S)-S-oxide reductase activity"/>
    <property type="evidence" value="ECO:0007669"/>
    <property type="project" value="UniProtKB-EC"/>
</dbReference>
<dbReference type="EC" id="1.8.4.11" evidence="2"/>
<comment type="catalytic activity">
    <reaction evidence="5">
        <text>L-methionyl-[protein] + [thioredoxin]-disulfide + H2O = L-methionyl-(S)-S-oxide-[protein] + [thioredoxin]-dithiol</text>
        <dbReference type="Rhea" id="RHEA:14217"/>
        <dbReference type="Rhea" id="RHEA-COMP:10698"/>
        <dbReference type="Rhea" id="RHEA-COMP:10700"/>
        <dbReference type="Rhea" id="RHEA-COMP:12313"/>
        <dbReference type="Rhea" id="RHEA-COMP:12315"/>
        <dbReference type="ChEBI" id="CHEBI:15377"/>
        <dbReference type="ChEBI" id="CHEBI:16044"/>
        <dbReference type="ChEBI" id="CHEBI:29950"/>
        <dbReference type="ChEBI" id="CHEBI:44120"/>
        <dbReference type="ChEBI" id="CHEBI:50058"/>
        <dbReference type="EC" id="1.8.4.11"/>
    </reaction>
</comment>
<dbReference type="STRING" id="1810919.A0A3D8Q807"/>
<dbReference type="NCBIfam" id="TIGR00401">
    <property type="entry name" value="msrA"/>
    <property type="match status" value="1"/>
</dbReference>
<evidence type="ECO:0000256" key="2">
    <source>
        <dbReference type="ARBA" id="ARBA00012502"/>
    </source>
</evidence>
<evidence type="ECO:0000313" key="8">
    <source>
        <dbReference type="EMBL" id="RDW57564.1"/>
    </source>
</evidence>
<evidence type="ECO:0000313" key="9">
    <source>
        <dbReference type="Proteomes" id="UP000256690"/>
    </source>
</evidence>
<gene>
    <name evidence="8" type="ORF">DSM5745_11459</name>
</gene>
<organism evidence="8 9">
    <name type="scientific">Aspergillus mulundensis</name>
    <dbReference type="NCBI Taxonomy" id="1810919"/>
    <lineage>
        <taxon>Eukaryota</taxon>
        <taxon>Fungi</taxon>
        <taxon>Dikarya</taxon>
        <taxon>Ascomycota</taxon>
        <taxon>Pezizomycotina</taxon>
        <taxon>Eurotiomycetes</taxon>
        <taxon>Eurotiomycetidae</taxon>
        <taxon>Eurotiales</taxon>
        <taxon>Aspergillaceae</taxon>
        <taxon>Aspergillus</taxon>
        <taxon>Aspergillus subgen. Nidulantes</taxon>
    </lineage>
</organism>
<comment type="similarity">
    <text evidence="1">Belongs to the MsrA Met sulfoxide reductase family.</text>
</comment>
<evidence type="ECO:0000256" key="3">
    <source>
        <dbReference type="ARBA" id="ARBA00023002"/>
    </source>
</evidence>
<evidence type="ECO:0000256" key="1">
    <source>
        <dbReference type="ARBA" id="ARBA00005591"/>
    </source>
</evidence>
<dbReference type="EMBL" id="PVWQ01000027">
    <property type="protein sequence ID" value="RDW57564.1"/>
    <property type="molecule type" value="Genomic_DNA"/>
</dbReference>
<dbReference type="RefSeq" id="XP_026597981.1">
    <property type="nucleotide sequence ID" value="XM_026753475.1"/>
</dbReference>
<comment type="caution">
    <text evidence="8">The sequence shown here is derived from an EMBL/GenBank/DDBJ whole genome shotgun (WGS) entry which is preliminary data.</text>
</comment>
<dbReference type="AlphaFoldDB" id="A0A3D8Q807"/>
<keyword evidence="3" id="KW-0560">Oxidoreductase</keyword>
<sequence>MASASTQTATLAAGCFWGVEHLFRKEFGQGKGLLDAKVGYCGGNTASPDYRAVCTGDTGHAEALQITFDPSLVSYRSLLEFFYRMHDPTTKNRQGPDIGTQYRSAIFTHGEEQHKLAESITDKVSKEWYKQALSTEVIPAGQWWNAEEYHQLYLHKNPSGYECPAQ</sequence>